<name>A0A5E4PNS7_9NEOP</name>
<accession>A0A5E4PNS7</accession>
<evidence type="ECO:0000313" key="1">
    <source>
        <dbReference type="EMBL" id="VVC86711.1"/>
    </source>
</evidence>
<reference evidence="1 2" key="1">
    <citation type="submission" date="2017-07" db="EMBL/GenBank/DDBJ databases">
        <authorList>
            <person name="Talla V."/>
            <person name="Backstrom N."/>
        </authorList>
    </citation>
    <scope>NUCLEOTIDE SEQUENCE [LARGE SCALE GENOMIC DNA]</scope>
</reference>
<protein>
    <submittedName>
        <fullName evidence="1">Uncharacterized protein</fullName>
    </submittedName>
</protein>
<dbReference type="EMBL" id="FZQP02000016">
    <property type="protein sequence ID" value="VVC86711.1"/>
    <property type="molecule type" value="Genomic_DNA"/>
</dbReference>
<gene>
    <name evidence="1" type="ORF">LSINAPIS_LOCUS485</name>
</gene>
<keyword evidence="2" id="KW-1185">Reference proteome</keyword>
<evidence type="ECO:0000313" key="2">
    <source>
        <dbReference type="Proteomes" id="UP000324832"/>
    </source>
</evidence>
<sequence>MKSCRLQARKADVCRIPSWASLGAVDSVARAGNLRVLPEQLVPGSPTSVAWHSELMHLPLAVRVESLTGDTGHQ</sequence>
<dbReference type="Proteomes" id="UP000324832">
    <property type="component" value="Unassembled WGS sequence"/>
</dbReference>
<organism evidence="1 2">
    <name type="scientific">Leptidea sinapis</name>
    <dbReference type="NCBI Taxonomy" id="189913"/>
    <lineage>
        <taxon>Eukaryota</taxon>
        <taxon>Metazoa</taxon>
        <taxon>Ecdysozoa</taxon>
        <taxon>Arthropoda</taxon>
        <taxon>Hexapoda</taxon>
        <taxon>Insecta</taxon>
        <taxon>Pterygota</taxon>
        <taxon>Neoptera</taxon>
        <taxon>Endopterygota</taxon>
        <taxon>Lepidoptera</taxon>
        <taxon>Glossata</taxon>
        <taxon>Ditrysia</taxon>
        <taxon>Papilionoidea</taxon>
        <taxon>Pieridae</taxon>
        <taxon>Dismorphiinae</taxon>
        <taxon>Leptidea</taxon>
    </lineage>
</organism>
<dbReference type="AlphaFoldDB" id="A0A5E4PNS7"/>
<proteinExistence type="predicted"/>